<proteinExistence type="predicted"/>
<protein>
    <submittedName>
        <fullName evidence="2">Uncharacterized protein</fullName>
    </submittedName>
</protein>
<dbReference type="EMBL" id="UYRU01094952">
    <property type="protein sequence ID" value="VDN39265.1"/>
    <property type="molecule type" value="Genomic_DNA"/>
</dbReference>
<organism evidence="2 3">
    <name type="scientific">Dibothriocephalus latus</name>
    <name type="common">Fish tapeworm</name>
    <name type="synonym">Diphyllobothrium latum</name>
    <dbReference type="NCBI Taxonomy" id="60516"/>
    <lineage>
        <taxon>Eukaryota</taxon>
        <taxon>Metazoa</taxon>
        <taxon>Spiralia</taxon>
        <taxon>Lophotrochozoa</taxon>
        <taxon>Platyhelminthes</taxon>
        <taxon>Cestoda</taxon>
        <taxon>Eucestoda</taxon>
        <taxon>Diphyllobothriidea</taxon>
        <taxon>Diphyllobothriidae</taxon>
        <taxon>Dibothriocephalus</taxon>
    </lineage>
</organism>
<sequence>MFSCFDWLELINLASFLLTHLSTNTSAEWLRAQASSPPEYTGVDEFLTLGSLHQACCEFAVTEAMSSRVSNVSQMREKALTLLADHQHLASRTSCPANTLVDFSLRQSPADGLACKHNRTLAFYPISSVAAPAWVETLVGELPARKPLVAILDPQEESVFKMDGEFSYDNVGECYTDHLQYFLFHT</sequence>
<keyword evidence="3" id="KW-1185">Reference proteome</keyword>
<accession>A0A3P7NA10</accession>
<dbReference type="AlphaFoldDB" id="A0A3P7NA10"/>
<evidence type="ECO:0000313" key="2">
    <source>
        <dbReference type="EMBL" id="VDN39265.1"/>
    </source>
</evidence>
<name>A0A3P7NA10_DIBLA</name>
<evidence type="ECO:0000256" key="1">
    <source>
        <dbReference type="SAM" id="SignalP"/>
    </source>
</evidence>
<keyword evidence="1" id="KW-0732">Signal</keyword>
<dbReference type="Proteomes" id="UP000281553">
    <property type="component" value="Unassembled WGS sequence"/>
</dbReference>
<evidence type="ECO:0000313" key="3">
    <source>
        <dbReference type="Proteomes" id="UP000281553"/>
    </source>
</evidence>
<reference evidence="2 3" key="1">
    <citation type="submission" date="2018-11" db="EMBL/GenBank/DDBJ databases">
        <authorList>
            <consortium name="Pathogen Informatics"/>
        </authorList>
    </citation>
    <scope>NUCLEOTIDE SEQUENCE [LARGE SCALE GENOMIC DNA]</scope>
</reference>
<feature type="signal peptide" evidence="1">
    <location>
        <begin position="1"/>
        <end position="27"/>
    </location>
</feature>
<gene>
    <name evidence="2" type="ORF">DILT_LOCUS17814</name>
</gene>
<feature type="chain" id="PRO_5018305453" evidence="1">
    <location>
        <begin position="28"/>
        <end position="186"/>
    </location>
</feature>